<feature type="region of interest" description="Disordered" evidence="1">
    <location>
        <begin position="1"/>
        <end position="34"/>
    </location>
</feature>
<name>A0A8S3HLH3_9BILA</name>
<dbReference type="Proteomes" id="UP000676336">
    <property type="component" value="Unassembled WGS sequence"/>
</dbReference>
<protein>
    <submittedName>
        <fullName evidence="2">Uncharacterized protein</fullName>
    </submittedName>
</protein>
<feature type="non-terminal residue" evidence="2">
    <location>
        <position position="121"/>
    </location>
</feature>
<accession>A0A8S3HLH3</accession>
<evidence type="ECO:0000313" key="2">
    <source>
        <dbReference type="EMBL" id="CAF5183488.1"/>
    </source>
</evidence>
<evidence type="ECO:0000256" key="1">
    <source>
        <dbReference type="SAM" id="MobiDB-lite"/>
    </source>
</evidence>
<reference evidence="2" key="1">
    <citation type="submission" date="2021-02" db="EMBL/GenBank/DDBJ databases">
        <authorList>
            <person name="Nowell W R."/>
        </authorList>
    </citation>
    <scope>NUCLEOTIDE SEQUENCE</scope>
</reference>
<gene>
    <name evidence="2" type="ORF">SMN809_LOCUS69678</name>
</gene>
<organism evidence="2 3">
    <name type="scientific">Rotaria magnacalcarata</name>
    <dbReference type="NCBI Taxonomy" id="392030"/>
    <lineage>
        <taxon>Eukaryota</taxon>
        <taxon>Metazoa</taxon>
        <taxon>Spiralia</taxon>
        <taxon>Gnathifera</taxon>
        <taxon>Rotifera</taxon>
        <taxon>Eurotatoria</taxon>
        <taxon>Bdelloidea</taxon>
        <taxon>Philodinida</taxon>
        <taxon>Philodinidae</taxon>
        <taxon>Rotaria</taxon>
    </lineage>
</organism>
<dbReference type="AlphaFoldDB" id="A0A8S3HLH3"/>
<dbReference type="EMBL" id="CAJOBI010319995">
    <property type="protein sequence ID" value="CAF5183488.1"/>
    <property type="molecule type" value="Genomic_DNA"/>
</dbReference>
<comment type="caution">
    <text evidence="2">The sequence shown here is derived from an EMBL/GenBank/DDBJ whole genome shotgun (WGS) entry which is preliminary data.</text>
</comment>
<sequence>MVGNTGQAINLREEDLTDENDENVKDSTTPTISSQSLSNDKVFVVVDMKSSDSSQTIGFLPNDNNEIVIPSPTNAQFNKLVFSFRTRSNVSTLMQFDQISLNTDVDGYLALVIRDKLAQRI</sequence>
<evidence type="ECO:0000313" key="3">
    <source>
        <dbReference type="Proteomes" id="UP000676336"/>
    </source>
</evidence>
<proteinExistence type="predicted"/>